<name>A0ABP9I982_9ACTN</name>
<evidence type="ECO:0000313" key="2">
    <source>
        <dbReference type="Proteomes" id="UP001500466"/>
    </source>
</evidence>
<sequence>MATDTTTDVQRLNDVLRPAAPPRVMQDLYTEDQHERMLGVIRDRGPWPTIGAHHFDTVEELVATSNGGSAERVDFTLDDIASAHFRGFFAENSVVYYPEIHDCFYNERFLGLAKDYWGGAAYARPTMMLFNFCGPHRSGLNSHIDAVTFRGIRIENSPVWLQNVMGRSGLFTEHLVKMAQVITWWYLGENGTFTYWPDGPLGDPQRLEHPLWNKGVVVQNEAMFHRGDPVGRPDERDVPGLKHRSLIGYDAEHGDWSVTTDGEVIRRYRPDEMRLLVHWNAEVYSDLDEVKKNMDHSDDLTHDIVFDRLLADMRARGVKVAEPSDPLHDQDFIRALIAAYSITPAKDWARPAA</sequence>
<proteinExistence type="predicted"/>
<reference evidence="2" key="1">
    <citation type="journal article" date="2019" name="Int. J. Syst. Evol. Microbiol.">
        <title>The Global Catalogue of Microorganisms (GCM) 10K type strain sequencing project: providing services to taxonomists for standard genome sequencing and annotation.</title>
        <authorList>
            <consortium name="The Broad Institute Genomics Platform"/>
            <consortium name="The Broad Institute Genome Sequencing Center for Infectious Disease"/>
            <person name="Wu L."/>
            <person name="Ma J."/>
        </authorList>
    </citation>
    <scope>NUCLEOTIDE SEQUENCE [LARGE SCALE GENOMIC DNA]</scope>
    <source>
        <strain evidence="2">JCM 17986</strain>
    </source>
</reference>
<accession>A0ABP9I982</accession>
<dbReference type="Proteomes" id="UP001500466">
    <property type="component" value="Unassembled WGS sequence"/>
</dbReference>
<evidence type="ECO:0000313" key="1">
    <source>
        <dbReference type="EMBL" id="GAA4990955.1"/>
    </source>
</evidence>
<organism evidence="1 2">
    <name type="scientific">Yinghuangia aomiensis</name>
    <dbReference type="NCBI Taxonomy" id="676205"/>
    <lineage>
        <taxon>Bacteria</taxon>
        <taxon>Bacillati</taxon>
        <taxon>Actinomycetota</taxon>
        <taxon>Actinomycetes</taxon>
        <taxon>Kitasatosporales</taxon>
        <taxon>Streptomycetaceae</taxon>
        <taxon>Yinghuangia</taxon>
    </lineage>
</organism>
<gene>
    <name evidence="1" type="ORF">GCM10023205_73380</name>
</gene>
<keyword evidence="2" id="KW-1185">Reference proteome</keyword>
<comment type="caution">
    <text evidence="1">The sequence shown here is derived from an EMBL/GenBank/DDBJ whole genome shotgun (WGS) entry which is preliminary data.</text>
</comment>
<dbReference type="RefSeq" id="WP_345680166.1">
    <property type="nucleotide sequence ID" value="NZ_BAABHS010000042.1"/>
</dbReference>
<dbReference type="EMBL" id="BAABHS010000042">
    <property type="protein sequence ID" value="GAA4990955.1"/>
    <property type="molecule type" value="Genomic_DNA"/>
</dbReference>
<protein>
    <submittedName>
        <fullName evidence="1">Uncharacterized protein</fullName>
    </submittedName>
</protein>